<name>A0ACC1CFY8_9NEOP</name>
<proteinExistence type="predicted"/>
<dbReference type="EMBL" id="CM034414">
    <property type="protein sequence ID" value="KAJ0170394.1"/>
    <property type="molecule type" value="Genomic_DNA"/>
</dbReference>
<dbReference type="Proteomes" id="UP000824533">
    <property type="component" value="Linkage Group LG28"/>
</dbReference>
<accession>A0ACC1CFY8</accession>
<sequence>MRFTSQNFLSGACFPAGIRTIPIYICMCVLSPVPFVMGSRYGRSSPARSLSPRNDRFFMGGRYGKRSEPPSPVGPPRGGGALFCRYTGVYPLYRCLPRIKQDHFDKRSSRSSGNKEKGTRLAACTTGTASSFNCISTNPGMQPRPPSKSLLKSFFNL</sequence>
<organism evidence="1 2">
    <name type="scientific">Dendrolimus kikuchii</name>
    <dbReference type="NCBI Taxonomy" id="765133"/>
    <lineage>
        <taxon>Eukaryota</taxon>
        <taxon>Metazoa</taxon>
        <taxon>Ecdysozoa</taxon>
        <taxon>Arthropoda</taxon>
        <taxon>Hexapoda</taxon>
        <taxon>Insecta</taxon>
        <taxon>Pterygota</taxon>
        <taxon>Neoptera</taxon>
        <taxon>Endopterygota</taxon>
        <taxon>Lepidoptera</taxon>
        <taxon>Glossata</taxon>
        <taxon>Ditrysia</taxon>
        <taxon>Bombycoidea</taxon>
        <taxon>Lasiocampidae</taxon>
        <taxon>Dendrolimus</taxon>
    </lineage>
</organism>
<evidence type="ECO:0000313" key="2">
    <source>
        <dbReference type="Proteomes" id="UP000824533"/>
    </source>
</evidence>
<evidence type="ECO:0000313" key="1">
    <source>
        <dbReference type="EMBL" id="KAJ0170394.1"/>
    </source>
</evidence>
<reference evidence="1 2" key="1">
    <citation type="journal article" date="2021" name="Front. Genet.">
        <title>Chromosome-Level Genome Assembly Reveals Significant Gene Expansion in the Toll and IMD Signaling Pathways of Dendrolimus kikuchii.</title>
        <authorList>
            <person name="Zhou J."/>
            <person name="Wu P."/>
            <person name="Xiong Z."/>
            <person name="Liu N."/>
            <person name="Zhao N."/>
            <person name="Ji M."/>
            <person name="Qiu Y."/>
            <person name="Yang B."/>
        </authorList>
    </citation>
    <scope>NUCLEOTIDE SEQUENCE [LARGE SCALE GENOMIC DNA]</scope>
    <source>
        <strain evidence="1">Ann1</strain>
    </source>
</reference>
<comment type="caution">
    <text evidence="1">The sequence shown here is derived from an EMBL/GenBank/DDBJ whole genome shotgun (WGS) entry which is preliminary data.</text>
</comment>
<gene>
    <name evidence="1" type="ORF">K1T71_014322</name>
</gene>
<protein>
    <submittedName>
        <fullName evidence="1">Uncharacterized protein</fullName>
    </submittedName>
</protein>
<keyword evidence="2" id="KW-1185">Reference proteome</keyword>